<dbReference type="KEGG" id="oyw:OdinLCB4_004445"/>
<evidence type="ECO:0000313" key="3">
    <source>
        <dbReference type="EMBL" id="WEU39738.1"/>
    </source>
</evidence>
<organism evidence="3 4">
    <name type="scientific">Odinarchaeota yellowstonii (strain LCB_4)</name>
    <dbReference type="NCBI Taxonomy" id="1841599"/>
    <lineage>
        <taxon>Archaea</taxon>
        <taxon>Promethearchaeati</taxon>
        <taxon>Candidatus Odinarchaeota</taxon>
        <taxon>Candidatus Odinarchaeia</taxon>
        <taxon>Candidatus Odinarchaeales</taxon>
        <taxon>Candidatus Odinarchaeaceae</taxon>
        <taxon>Candidatus Odinarchaeum</taxon>
    </lineage>
</organism>
<keyword evidence="2" id="KW-0255">Endonuclease</keyword>
<dbReference type="InterPro" id="IPR016819">
    <property type="entry name" value="RNase_P/MRP_POP5"/>
</dbReference>
<dbReference type="AlphaFoldDB" id="A0AAF0D1B0"/>
<reference evidence="3" key="2">
    <citation type="journal article" date="2022" name="Nat. Microbiol.">
        <title>A closed Candidatus Odinarchaeum chromosome exposes Asgard archaeal viruses.</title>
        <authorList>
            <person name="Tamarit D."/>
            <person name="Caceres E.F."/>
            <person name="Krupovic M."/>
            <person name="Nijland R."/>
            <person name="Eme L."/>
            <person name="Robinson N.P."/>
            <person name="Ettema T.J.G."/>
        </authorList>
    </citation>
    <scope>NUCLEOTIDE SEQUENCE</scope>
    <source>
        <strain evidence="3">LCB_4</strain>
    </source>
</reference>
<dbReference type="GO" id="GO:0030677">
    <property type="term" value="C:ribonuclease P complex"/>
    <property type="evidence" value="ECO:0007669"/>
    <property type="project" value="UniProtKB-UniRule"/>
</dbReference>
<comment type="similarity">
    <text evidence="2">Belongs to the eukaryotic/archaeal RNase P protein component 2 family.</text>
</comment>
<dbReference type="GO" id="GO:0005737">
    <property type="term" value="C:cytoplasm"/>
    <property type="evidence" value="ECO:0007669"/>
    <property type="project" value="UniProtKB-SubCell"/>
</dbReference>
<dbReference type="SUPFAM" id="SSF160350">
    <property type="entry name" value="Rnp2-like"/>
    <property type="match status" value="1"/>
</dbReference>
<dbReference type="PANTHER" id="PTHR15441:SF2">
    <property type="entry name" value="RIBONUCLEASE P_MRP PROTEIN SUBUNIT POP5"/>
    <property type="match status" value="1"/>
</dbReference>
<comment type="subcellular location">
    <subcellularLocation>
        <location evidence="2">Cytoplasm</location>
    </subcellularLocation>
</comment>
<dbReference type="GO" id="GO:0001682">
    <property type="term" value="P:tRNA 5'-leader removal"/>
    <property type="evidence" value="ECO:0007669"/>
    <property type="project" value="UniProtKB-UniRule"/>
</dbReference>
<dbReference type="Gene3D" id="3.30.70.3250">
    <property type="entry name" value="Ribonuclease P, Pop5 subunit"/>
    <property type="match status" value="1"/>
</dbReference>
<evidence type="ECO:0000256" key="1">
    <source>
        <dbReference type="ARBA" id="ARBA00022694"/>
    </source>
</evidence>
<sequence>MSEISSKPRKRYLVFQILYDGSLCEKDVLKIISNQLIRLFGEVGASKTHFWLHSYDEASKKGIIECRHKTVPLIRATLASIFESASQPLTIYTIGVSGTMKTAKRKYLNI</sequence>
<dbReference type="InterPro" id="IPR038085">
    <property type="entry name" value="Rnp2-like_sf"/>
</dbReference>
<keyword evidence="2" id="KW-0378">Hydrolase</keyword>
<dbReference type="GO" id="GO:0033204">
    <property type="term" value="F:ribonuclease P RNA binding"/>
    <property type="evidence" value="ECO:0007669"/>
    <property type="project" value="InterPro"/>
</dbReference>
<dbReference type="EMBL" id="CP091871">
    <property type="protein sequence ID" value="WEU39738.1"/>
    <property type="molecule type" value="Genomic_DNA"/>
</dbReference>
<comment type="subunit">
    <text evidence="2">Consists of a catalytic RNA component and at least 4-5 protein subunits.</text>
</comment>
<comment type="catalytic activity">
    <reaction evidence="2">
        <text>Endonucleolytic cleavage of RNA, removing 5'-extranucleotides from tRNA precursor.</text>
        <dbReference type="EC" id="3.1.26.5"/>
    </reaction>
</comment>
<comment type="function">
    <text evidence="2">Part of ribonuclease P, a protein complex that generates mature tRNA molecules by cleaving their 5'-ends.</text>
</comment>
<dbReference type="GO" id="GO:0004526">
    <property type="term" value="F:ribonuclease P activity"/>
    <property type="evidence" value="ECO:0007669"/>
    <property type="project" value="UniProtKB-UniRule"/>
</dbReference>
<dbReference type="InterPro" id="IPR002759">
    <property type="entry name" value="Pop5/Rpp14/Rnp2-like"/>
</dbReference>
<evidence type="ECO:0000313" key="4">
    <source>
        <dbReference type="Proteomes" id="UP000186851"/>
    </source>
</evidence>
<dbReference type="HAMAP" id="MF_00755">
    <property type="entry name" value="RNase_P_2"/>
    <property type="match status" value="1"/>
</dbReference>
<proteinExistence type="inferred from homology"/>
<reference evidence="3" key="1">
    <citation type="journal article" date="2017" name="Nature">
        <title>Asgard archaea illuminate the origin of eukaryotic cellular complexity.</title>
        <authorList>
            <person name="Zaremba-Niedzwiedzka K."/>
            <person name="Caceres E.F."/>
            <person name="Saw J.H."/>
            <person name="Backstrom D."/>
            <person name="Juzokaite L."/>
            <person name="Vancaester E."/>
            <person name="Seitz K.W."/>
            <person name="Anantharaman K."/>
            <person name="Starnawski P."/>
            <person name="Kjeldsen K.U."/>
            <person name="Scott M.B."/>
            <person name="Nunoura T."/>
            <person name="Banfield J.F."/>
            <person name="Schramm A."/>
            <person name="Baker B.J."/>
            <person name="Spang A."/>
            <person name="Ettema T.J.G."/>
        </authorList>
    </citation>
    <scope>NUCLEOTIDE SEQUENCE</scope>
    <source>
        <strain evidence="3">LCB_4</strain>
    </source>
</reference>
<keyword evidence="2" id="KW-0963">Cytoplasm</keyword>
<keyword evidence="2" id="KW-0540">Nuclease</keyword>
<dbReference type="PIRSF" id="PIRSF023803">
    <property type="entry name" value="Ribonuclease_P_prd"/>
    <property type="match status" value="1"/>
</dbReference>
<accession>A0AAF0D1B0</accession>
<dbReference type="EC" id="3.1.26.5" evidence="2"/>
<keyword evidence="1 2" id="KW-0819">tRNA processing</keyword>
<gene>
    <name evidence="2" type="primary">rnp2</name>
    <name evidence="3" type="ORF">OdinLCB4_004445</name>
</gene>
<dbReference type="PANTHER" id="PTHR15441">
    <property type="entry name" value="RIBONUCLEASE P PROTEIN SUBUNIT P14"/>
    <property type="match status" value="1"/>
</dbReference>
<evidence type="ECO:0000256" key="2">
    <source>
        <dbReference type="HAMAP-Rule" id="MF_00755"/>
    </source>
</evidence>
<dbReference type="Proteomes" id="UP000186851">
    <property type="component" value="Chromosome"/>
</dbReference>
<protein>
    <recommendedName>
        <fullName evidence="2">Ribonuclease P protein component 2</fullName>
        <shortName evidence="2">RNase P component 2</shortName>
        <ecNumber evidence="2">3.1.26.5</ecNumber>
    </recommendedName>
    <alternativeName>
        <fullName evidence="2">Pop5</fullName>
    </alternativeName>
</protein>
<dbReference type="Pfam" id="PF01900">
    <property type="entry name" value="RNase_P_Rpp14"/>
    <property type="match status" value="1"/>
</dbReference>
<name>A0AAF0D1B0_ODILC</name>